<evidence type="ECO:0000256" key="2">
    <source>
        <dbReference type="ARBA" id="ARBA00022475"/>
    </source>
</evidence>
<feature type="transmembrane region" description="Helical" evidence="7">
    <location>
        <begin position="20"/>
        <end position="43"/>
    </location>
</feature>
<keyword evidence="2" id="KW-1003">Cell membrane</keyword>
<comment type="similarity">
    <text evidence="5">Belongs to the methyl-accepting chemotaxis (MCP) protein family.</text>
</comment>
<proteinExistence type="inferred from homology"/>
<dbReference type="GO" id="GO:0005886">
    <property type="term" value="C:plasma membrane"/>
    <property type="evidence" value="ECO:0007669"/>
    <property type="project" value="UniProtKB-SubCell"/>
</dbReference>
<feature type="domain" description="HAMP" evidence="9">
    <location>
        <begin position="204"/>
        <end position="258"/>
    </location>
</feature>
<dbReference type="SUPFAM" id="SSF58104">
    <property type="entry name" value="Methyl-accepting chemotaxis protein (MCP) signaling domain"/>
    <property type="match status" value="1"/>
</dbReference>
<keyword evidence="7" id="KW-1133">Transmembrane helix</keyword>
<keyword evidence="11" id="KW-1185">Reference proteome</keyword>
<keyword evidence="7" id="KW-0812">Transmembrane</keyword>
<accession>A0A919X9N7</accession>
<dbReference type="InterPro" id="IPR004089">
    <property type="entry name" value="MCPsignal_dom"/>
</dbReference>
<dbReference type="EMBL" id="BORP01000002">
    <property type="protein sequence ID" value="GIO26628.1"/>
    <property type="molecule type" value="Genomic_DNA"/>
</dbReference>
<reference evidence="10" key="1">
    <citation type="submission" date="2021-03" db="EMBL/GenBank/DDBJ databases">
        <title>Antimicrobial resistance genes in bacteria isolated from Japanese honey, and their potential for conferring macrolide and lincosamide resistance in the American foulbrood pathogen Paenibacillus larvae.</title>
        <authorList>
            <person name="Okamoto M."/>
            <person name="Kumagai M."/>
            <person name="Kanamori H."/>
            <person name="Takamatsu D."/>
        </authorList>
    </citation>
    <scope>NUCLEOTIDE SEQUENCE</scope>
    <source>
        <strain evidence="10">J43TS3</strain>
    </source>
</reference>
<sequence length="564" mass="63220">MIIKRIKNNAHKGSSLKKRLLVLFIALLTISIIITGLSSYSIARETTIHSIESRLIRETELMSYIADNLKFLYISDDDYFMQQLELNVRKQKEKLAMDGITSDYFYIIDQEIVPFQISKNNLPNIPGSFISKIAESESGTLHQDINGNDYTFTFVEMEEIGGTFVLIVPTASYMGSVHTMAYLMIVIMIISIFIATITILFVVRGISQPLHVLREKMRAVRDGDLREDSSSIKTNIPEIASLHKSYQVMMEYLRSLFHQITEITTHLEKTGHELQYASNGTLASSRDLITAIHNVKIGAEQTASSSEGSANSFQLMKENMVQLIARMEAIFQNAQDMTSSARQSDKNMTELIHMLASYRDDFAQLTTSINDIDDYSKSIHQFAGLIQGIAEQTKLLSLNATIEAAHAGESGKGFAVVAREVGKLAEQSSIAADKITTSIKNMDVISKTAVDAFHKILHKTNKTMDQSTEAKQEVDNLLQDIYMLSEGLQDVQGELKQLELYLPPLETETLRFQSISQETLASAEEMLASSENQINQVENTHRIGLQLIDISKKLTDSTKQFTIQ</sequence>
<dbReference type="SMART" id="SM00283">
    <property type="entry name" value="MA"/>
    <property type="match status" value="1"/>
</dbReference>
<dbReference type="GO" id="GO:0007165">
    <property type="term" value="P:signal transduction"/>
    <property type="evidence" value="ECO:0007669"/>
    <property type="project" value="UniProtKB-KW"/>
</dbReference>
<dbReference type="InterPro" id="IPR003660">
    <property type="entry name" value="HAMP_dom"/>
</dbReference>
<evidence type="ECO:0000256" key="3">
    <source>
        <dbReference type="ARBA" id="ARBA00023136"/>
    </source>
</evidence>
<evidence type="ECO:0000256" key="5">
    <source>
        <dbReference type="ARBA" id="ARBA00029447"/>
    </source>
</evidence>
<organism evidence="10 11">
    <name type="scientific">Ornithinibacillus bavariensis</name>
    <dbReference type="NCBI Taxonomy" id="545502"/>
    <lineage>
        <taxon>Bacteria</taxon>
        <taxon>Bacillati</taxon>
        <taxon>Bacillota</taxon>
        <taxon>Bacilli</taxon>
        <taxon>Bacillales</taxon>
        <taxon>Bacillaceae</taxon>
        <taxon>Ornithinibacillus</taxon>
    </lineage>
</organism>
<evidence type="ECO:0000313" key="10">
    <source>
        <dbReference type="EMBL" id="GIO26628.1"/>
    </source>
</evidence>
<feature type="transmembrane region" description="Helical" evidence="7">
    <location>
        <begin position="180"/>
        <end position="203"/>
    </location>
</feature>
<name>A0A919X9N7_9BACI</name>
<dbReference type="Gene3D" id="6.10.340.10">
    <property type="match status" value="1"/>
</dbReference>
<dbReference type="SMART" id="SM00304">
    <property type="entry name" value="HAMP"/>
    <property type="match status" value="1"/>
</dbReference>
<evidence type="ECO:0000256" key="1">
    <source>
        <dbReference type="ARBA" id="ARBA00004236"/>
    </source>
</evidence>
<evidence type="ECO:0000313" key="11">
    <source>
        <dbReference type="Proteomes" id="UP000676917"/>
    </source>
</evidence>
<evidence type="ECO:0000256" key="6">
    <source>
        <dbReference type="PROSITE-ProRule" id="PRU00284"/>
    </source>
</evidence>
<evidence type="ECO:0008006" key="12">
    <source>
        <dbReference type="Google" id="ProtNLM"/>
    </source>
</evidence>
<protein>
    <recommendedName>
        <fullName evidence="12">Methyl-accepting chemotaxis protein</fullName>
    </recommendedName>
</protein>
<dbReference type="PANTHER" id="PTHR32089:SF114">
    <property type="entry name" value="METHYL-ACCEPTING CHEMOTAXIS PROTEIN MCPB"/>
    <property type="match status" value="1"/>
</dbReference>
<dbReference type="Proteomes" id="UP000676917">
    <property type="component" value="Unassembled WGS sequence"/>
</dbReference>
<comment type="caution">
    <text evidence="10">The sequence shown here is derived from an EMBL/GenBank/DDBJ whole genome shotgun (WGS) entry which is preliminary data.</text>
</comment>
<keyword evidence="3 7" id="KW-0472">Membrane</keyword>
<dbReference type="Pfam" id="PF00015">
    <property type="entry name" value="MCPsignal"/>
    <property type="match status" value="1"/>
</dbReference>
<comment type="subcellular location">
    <subcellularLocation>
        <location evidence="1">Cell membrane</location>
    </subcellularLocation>
</comment>
<evidence type="ECO:0000256" key="7">
    <source>
        <dbReference type="SAM" id="Phobius"/>
    </source>
</evidence>
<evidence type="ECO:0000256" key="4">
    <source>
        <dbReference type="ARBA" id="ARBA00023224"/>
    </source>
</evidence>
<dbReference type="AlphaFoldDB" id="A0A919X9N7"/>
<keyword evidence="4 6" id="KW-0807">Transducer</keyword>
<evidence type="ECO:0000259" key="8">
    <source>
        <dbReference type="PROSITE" id="PS50111"/>
    </source>
</evidence>
<feature type="domain" description="Methyl-accepting transducer" evidence="8">
    <location>
        <begin position="277"/>
        <end position="527"/>
    </location>
</feature>
<evidence type="ECO:0000259" key="9">
    <source>
        <dbReference type="PROSITE" id="PS50885"/>
    </source>
</evidence>
<dbReference type="Gene3D" id="1.10.287.950">
    <property type="entry name" value="Methyl-accepting chemotaxis protein"/>
    <property type="match status" value="1"/>
</dbReference>
<gene>
    <name evidence="10" type="ORF">J43TS3_12390</name>
</gene>
<dbReference type="RefSeq" id="WP_244853434.1">
    <property type="nucleotide sequence ID" value="NZ_BORP01000002.1"/>
</dbReference>
<dbReference type="PROSITE" id="PS50111">
    <property type="entry name" value="CHEMOTAXIS_TRANSDUC_2"/>
    <property type="match status" value="1"/>
</dbReference>
<dbReference type="PROSITE" id="PS50885">
    <property type="entry name" value="HAMP"/>
    <property type="match status" value="1"/>
</dbReference>
<dbReference type="PANTHER" id="PTHR32089">
    <property type="entry name" value="METHYL-ACCEPTING CHEMOTAXIS PROTEIN MCPB"/>
    <property type="match status" value="1"/>
</dbReference>